<name>A0ABQ1YVZ5_9BACT</name>
<dbReference type="RefSeq" id="WP_188934471.1">
    <property type="nucleotide sequence ID" value="NZ_BMIA01000002.1"/>
</dbReference>
<keyword evidence="2" id="KW-1185">Reference proteome</keyword>
<protein>
    <submittedName>
        <fullName evidence="1">Uncharacterized protein</fullName>
    </submittedName>
</protein>
<dbReference type="Proteomes" id="UP000600214">
    <property type="component" value="Unassembled WGS sequence"/>
</dbReference>
<gene>
    <name evidence="1" type="ORF">GCM10007423_35420</name>
</gene>
<comment type="caution">
    <text evidence="1">The sequence shown here is derived from an EMBL/GenBank/DDBJ whole genome shotgun (WGS) entry which is preliminary data.</text>
</comment>
<reference evidence="2" key="1">
    <citation type="journal article" date="2019" name="Int. J. Syst. Evol. Microbiol.">
        <title>The Global Catalogue of Microorganisms (GCM) 10K type strain sequencing project: providing services to taxonomists for standard genome sequencing and annotation.</title>
        <authorList>
            <consortium name="The Broad Institute Genomics Platform"/>
            <consortium name="The Broad Institute Genome Sequencing Center for Infectious Disease"/>
            <person name="Wu L."/>
            <person name="Ma J."/>
        </authorList>
    </citation>
    <scope>NUCLEOTIDE SEQUENCE [LARGE SCALE GENOMIC DNA]</scope>
    <source>
        <strain evidence="2">CGMCC 1.15288</strain>
    </source>
</reference>
<proteinExistence type="predicted"/>
<evidence type="ECO:0000313" key="2">
    <source>
        <dbReference type="Proteomes" id="UP000600214"/>
    </source>
</evidence>
<organism evidence="1 2">
    <name type="scientific">Dyadobacter endophyticus</name>
    <dbReference type="NCBI Taxonomy" id="1749036"/>
    <lineage>
        <taxon>Bacteria</taxon>
        <taxon>Pseudomonadati</taxon>
        <taxon>Bacteroidota</taxon>
        <taxon>Cytophagia</taxon>
        <taxon>Cytophagales</taxon>
        <taxon>Spirosomataceae</taxon>
        <taxon>Dyadobacter</taxon>
    </lineage>
</organism>
<dbReference type="EMBL" id="BMIA01000002">
    <property type="protein sequence ID" value="GGH40404.1"/>
    <property type="molecule type" value="Genomic_DNA"/>
</dbReference>
<accession>A0ABQ1YVZ5</accession>
<evidence type="ECO:0000313" key="1">
    <source>
        <dbReference type="EMBL" id="GGH40404.1"/>
    </source>
</evidence>
<sequence length="398" mass="45181">MMIHVVDTNSAEHTHVVFNASMIQVLMSAYPVSPIAFYAGGPHQIQVAKYLSTEEKERLRLYPIEEKKPVSGKLRKAFKVISNLISDGLLFWRIFSRAKKTGSDKIIVLKAHPTSILLIKALKRIYTRVEAMVVVHGEIEFIYFTDNAWEREMAYLYKRIVRTPAPNFRYILLNKISKSKLVLDQHLKPHEIIEIDHPYPYSKTIPTKISQAPLPVTIAQVGGLSIRKNAHQVYSLAQLLSGPIAAGQLRFVSIGSIDEDAAPYRNTLVSDFTNGKKGGYISRQTFVEEVRKIDYAVFFYGPEQYIFRASGSVMDVIDFTKPIIALRHPFFEYLTNQVGNIGFLCADLGEMAEILSRIGKRDTEVISKYDEQSANLDKFKQMYGTEFIANDFKQQVSG</sequence>